<protein>
    <submittedName>
        <fullName evidence="1">Uncharacterized protein</fullName>
    </submittedName>
</protein>
<accession>A0A6J5SUM9</accession>
<gene>
    <name evidence="1" type="ORF">UFOVP1604_118</name>
</gene>
<sequence>MKAKKFKQFVTEAIKRRSASISVDVEECVFVINDTIYFMTLTLDGTVDHEPADSSVGLSASTYVDEWWLNNIPFCEKFTDPKINQQVLAEIANIINDTTSLRELGLVADSVEKVVSNYLWKALNTYPMEEVLEPELSQVTSILAKQIDDSNYKNLRYQDLTGNFDERATRELDNEVEHYDNGRW</sequence>
<reference evidence="1" key="1">
    <citation type="submission" date="2020-05" db="EMBL/GenBank/DDBJ databases">
        <authorList>
            <person name="Chiriac C."/>
            <person name="Salcher M."/>
            <person name="Ghai R."/>
            <person name="Kavagutti S V."/>
        </authorList>
    </citation>
    <scope>NUCLEOTIDE SEQUENCE</scope>
</reference>
<dbReference type="EMBL" id="LR797474">
    <property type="protein sequence ID" value="CAB4219035.1"/>
    <property type="molecule type" value="Genomic_DNA"/>
</dbReference>
<organism evidence="1">
    <name type="scientific">uncultured Caudovirales phage</name>
    <dbReference type="NCBI Taxonomy" id="2100421"/>
    <lineage>
        <taxon>Viruses</taxon>
        <taxon>Duplodnaviria</taxon>
        <taxon>Heunggongvirae</taxon>
        <taxon>Uroviricota</taxon>
        <taxon>Caudoviricetes</taxon>
        <taxon>Peduoviridae</taxon>
        <taxon>Maltschvirus</taxon>
        <taxon>Maltschvirus maltsch</taxon>
    </lineage>
</organism>
<proteinExistence type="predicted"/>
<evidence type="ECO:0000313" key="1">
    <source>
        <dbReference type="EMBL" id="CAB4219035.1"/>
    </source>
</evidence>
<name>A0A6J5SUM9_9CAUD</name>